<feature type="compositionally biased region" description="Low complexity" evidence="1">
    <location>
        <begin position="32"/>
        <end position="94"/>
    </location>
</feature>
<dbReference type="KEGG" id="nss:113427625"/>
<dbReference type="Proteomes" id="UP000504612">
    <property type="component" value="Unplaced"/>
</dbReference>
<accession>A0A6J1VS76</accession>
<evidence type="ECO:0000313" key="3">
    <source>
        <dbReference type="RefSeq" id="XP_026545920.1"/>
    </source>
</evidence>
<feature type="non-terminal residue" evidence="3">
    <location>
        <position position="1"/>
    </location>
</feature>
<dbReference type="GeneID" id="113427625"/>
<feature type="region of interest" description="Disordered" evidence="1">
    <location>
        <begin position="32"/>
        <end position="114"/>
    </location>
</feature>
<keyword evidence="2" id="KW-1185">Reference proteome</keyword>
<evidence type="ECO:0000313" key="2">
    <source>
        <dbReference type="Proteomes" id="UP000504612"/>
    </source>
</evidence>
<reference evidence="3" key="1">
    <citation type="submission" date="2025-08" db="UniProtKB">
        <authorList>
            <consortium name="RefSeq"/>
        </authorList>
    </citation>
    <scope>IDENTIFICATION</scope>
</reference>
<name>A0A6J1VS76_9SAUR</name>
<evidence type="ECO:0000256" key="1">
    <source>
        <dbReference type="SAM" id="MobiDB-lite"/>
    </source>
</evidence>
<protein>
    <submittedName>
        <fullName evidence="3">Uncharacterized protein LOC113427625</fullName>
    </submittedName>
</protein>
<sequence length="195" mass="19943">PSAPAASLARVRAPAPFANFPASREVPLFPAAAAAAEAAAAPSSSDPSPARSSCSARGASANLRPGSSSSSSSSSAAQEEPSPAGAADASEGSPSGPGGRRRVPAGGMQPLRRGRSRLRRFPGLLRLLRLLHLAVLPTLAAGLRCTQPSESCLNGGKCETYQNGTGACLKRREEVCESNWFLEYGGFALEKAGLR</sequence>
<proteinExistence type="predicted"/>
<feature type="non-terminal residue" evidence="3">
    <location>
        <position position="195"/>
    </location>
</feature>
<dbReference type="AlphaFoldDB" id="A0A6J1VS76"/>
<gene>
    <name evidence="3" type="primary">LOC113427625</name>
</gene>
<organism evidence="2 3">
    <name type="scientific">Notechis scutatus</name>
    <name type="common">mainland tiger snake</name>
    <dbReference type="NCBI Taxonomy" id="8663"/>
    <lineage>
        <taxon>Eukaryota</taxon>
        <taxon>Metazoa</taxon>
        <taxon>Chordata</taxon>
        <taxon>Craniata</taxon>
        <taxon>Vertebrata</taxon>
        <taxon>Euteleostomi</taxon>
        <taxon>Lepidosauria</taxon>
        <taxon>Squamata</taxon>
        <taxon>Bifurcata</taxon>
        <taxon>Unidentata</taxon>
        <taxon>Episquamata</taxon>
        <taxon>Toxicofera</taxon>
        <taxon>Serpentes</taxon>
        <taxon>Colubroidea</taxon>
        <taxon>Elapidae</taxon>
        <taxon>Hydrophiinae</taxon>
        <taxon>Notechis</taxon>
    </lineage>
</organism>
<dbReference type="RefSeq" id="XP_026545920.1">
    <property type="nucleotide sequence ID" value="XM_026690135.1"/>
</dbReference>